<feature type="compositionally biased region" description="Low complexity" evidence="1">
    <location>
        <begin position="172"/>
        <end position="186"/>
    </location>
</feature>
<feature type="region of interest" description="Disordered" evidence="1">
    <location>
        <begin position="425"/>
        <end position="446"/>
    </location>
</feature>
<evidence type="ECO:0000313" key="2">
    <source>
        <dbReference type="EMBL" id="KAK8402349.1"/>
    </source>
</evidence>
<dbReference type="Proteomes" id="UP001487740">
    <property type="component" value="Unassembled WGS sequence"/>
</dbReference>
<evidence type="ECO:0000313" key="3">
    <source>
        <dbReference type="Proteomes" id="UP001487740"/>
    </source>
</evidence>
<comment type="caution">
    <text evidence="2">The sequence shown here is derived from an EMBL/GenBank/DDBJ whole genome shotgun (WGS) entry which is preliminary data.</text>
</comment>
<feature type="compositionally biased region" description="Polar residues" evidence="1">
    <location>
        <begin position="361"/>
        <end position="370"/>
    </location>
</feature>
<keyword evidence="3" id="KW-1185">Reference proteome</keyword>
<feature type="region of interest" description="Disordered" evidence="1">
    <location>
        <begin position="64"/>
        <end position="83"/>
    </location>
</feature>
<organism evidence="2 3">
    <name type="scientific">Scylla paramamosain</name>
    <name type="common">Mud crab</name>
    <dbReference type="NCBI Taxonomy" id="85552"/>
    <lineage>
        <taxon>Eukaryota</taxon>
        <taxon>Metazoa</taxon>
        <taxon>Ecdysozoa</taxon>
        <taxon>Arthropoda</taxon>
        <taxon>Crustacea</taxon>
        <taxon>Multicrustacea</taxon>
        <taxon>Malacostraca</taxon>
        <taxon>Eumalacostraca</taxon>
        <taxon>Eucarida</taxon>
        <taxon>Decapoda</taxon>
        <taxon>Pleocyemata</taxon>
        <taxon>Brachyura</taxon>
        <taxon>Eubrachyura</taxon>
        <taxon>Portunoidea</taxon>
        <taxon>Portunidae</taxon>
        <taxon>Portuninae</taxon>
        <taxon>Scylla</taxon>
    </lineage>
</organism>
<feature type="region of interest" description="Disordered" evidence="1">
    <location>
        <begin position="161"/>
        <end position="201"/>
    </location>
</feature>
<sequence>MAAFSLTPNTRNTNGPREEFVEFQVSVRPRVPRRRGHKPTLRARGVGAAFLLQAPLGPIPRIRGTGATPSSAGQATTKQGRERLGTVGEGREARAGAGCFTSPGWGHQGPLPEKGNDKVTQTHSLRGEQSNADIFMASCIIPLRHYCAALKVTPQQRLSIKEKECSSQKSPGEQQQQQQQQQQQRQQQREGGGGGGGRGSEVEALKHHHHHNHHHHHIPFNYHITEPDAVSSKVRSYETRMRRGYSTRPLTQLRVTPIHARGAGASHLAMRGRSPGAGRWGIPATLTQSGTHVSLPTNQQSLPITTSPSLLPHHSCPSLVPLTHAPHQHAIRGEQYKKSALPPASLQIPPTPRRASPPSSEGTFNTSQGATRRWGRYESRDNGCQRWVSEKVRAGVPLFAPSPHQVAPHPFPLHVPLRLKGITTSRPHKQHRSGVSQRGNPSPACHTSSPRILILLFVLFSPAISSRGTPRCIPFTSPPPPTPTTTTTSHSLHTHTLAASPVAAPGTARRESCAMSVRRASECCDGYPKKNSLGIRERMAENEVKNTSSSLIVQYQYCFHLASRLSSSFISTTTSVGMQCW</sequence>
<feature type="region of interest" description="Disordered" evidence="1">
    <location>
        <begin position="342"/>
        <end position="379"/>
    </location>
</feature>
<reference evidence="2 3" key="1">
    <citation type="submission" date="2023-03" db="EMBL/GenBank/DDBJ databases">
        <title>High-quality genome of Scylla paramamosain provides insights in environmental adaptation.</title>
        <authorList>
            <person name="Zhang L."/>
        </authorList>
    </citation>
    <scope>NUCLEOTIDE SEQUENCE [LARGE SCALE GENOMIC DNA]</scope>
    <source>
        <strain evidence="2">LZ_2023a</strain>
        <tissue evidence="2">Muscle</tissue>
    </source>
</reference>
<feature type="compositionally biased region" description="Gly residues" evidence="1">
    <location>
        <begin position="190"/>
        <end position="199"/>
    </location>
</feature>
<feature type="compositionally biased region" description="Polar residues" evidence="1">
    <location>
        <begin position="433"/>
        <end position="446"/>
    </location>
</feature>
<dbReference type="EMBL" id="JARAKH010000007">
    <property type="protein sequence ID" value="KAK8402349.1"/>
    <property type="molecule type" value="Genomic_DNA"/>
</dbReference>
<feature type="region of interest" description="Disordered" evidence="1">
    <location>
        <begin position="470"/>
        <end position="489"/>
    </location>
</feature>
<name>A0AAW0UQC0_SCYPA</name>
<accession>A0AAW0UQC0</accession>
<proteinExistence type="predicted"/>
<protein>
    <submittedName>
        <fullName evidence="2">Uncharacterized protein</fullName>
    </submittedName>
</protein>
<evidence type="ECO:0000256" key="1">
    <source>
        <dbReference type="SAM" id="MobiDB-lite"/>
    </source>
</evidence>
<feature type="region of interest" description="Disordered" evidence="1">
    <location>
        <begin position="94"/>
        <end position="119"/>
    </location>
</feature>
<gene>
    <name evidence="2" type="ORF">O3P69_000636</name>
</gene>
<dbReference type="AlphaFoldDB" id="A0AAW0UQC0"/>
<feature type="compositionally biased region" description="Polar residues" evidence="1">
    <location>
        <begin position="67"/>
        <end position="78"/>
    </location>
</feature>